<reference evidence="2" key="1">
    <citation type="submission" date="2025-08" db="UniProtKB">
        <authorList>
            <consortium name="Ensembl"/>
        </authorList>
    </citation>
    <scope>IDENTIFICATION</scope>
</reference>
<evidence type="ECO:0000313" key="3">
    <source>
        <dbReference type="Proteomes" id="UP000261660"/>
    </source>
</evidence>
<dbReference type="Proteomes" id="UP000261660">
    <property type="component" value="Unplaced"/>
</dbReference>
<reference evidence="2" key="2">
    <citation type="submission" date="2025-09" db="UniProtKB">
        <authorList>
            <consortium name="Ensembl"/>
        </authorList>
    </citation>
    <scope>IDENTIFICATION</scope>
</reference>
<evidence type="ECO:0000256" key="1">
    <source>
        <dbReference type="SAM" id="Coils"/>
    </source>
</evidence>
<feature type="coiled-coil region" evidence="1">
    <location>
        <begin position="190"/>
        <end position="252"/>
    </location>
</feature>
<accession>A0A3Q3G6T0</accession>
<dbReference type="GeneTree" id="ENSGT00940000167301"/>
<protein>
    <submittedName>
        <fullName evidence="2">Coiled-coil domain containing 62</fullName>
    </submittedName>
</protein>
<name>A0A3Q3G6T0_9LABR</name>
<keyword evidence="3" id="KW-1185">Reference proteome</keyword>
<organism evidence="2 3">
    <name type="scientific">Labrus bergylta</name>
    <name type="common">ballan wrasse</name>
    <dbReference type="NCBI Taxonomy" id="56723"/>
    <lineage>
        <taxon>Eukaryota</taxon>
        <taxon>Metazoa</taxon>
        <taxon>Chordata</taxon>
        <taxon>Craniata</taxon>
        <taxon>Vertebrata</taxon>
        <taxon>Euteleostomi</taxon>
        <taxon>Actinopterygii</taxon>
        <taxon>Neopterygii</taxon>
        <taxon>Teleostei</taxon>
        <taxon>Neoteleostei</taxon>
        <taxon>Acanthomorphata</taxon>
        <taxon>Eupercaria</taxon>
        <taxon>Labriformes</taxon>
        <taxon>Labridae</taxon>
        <taxon>Labrus</taxon>
    </lineage>
</organism>
<dbReference type="Ensembl" id="ENSLBET00000029918.1">
    <property type="protein sequence ID" value="ENSLBEP00000028572.1"/>
    <property type="gene ID" value="ENSLBEG00000021608.1"/>
</dbReference>
<keyword evidence="1" id="KW-0175">Coiled coil</keyword>
<dbReference type="AlphaFoldDB" id="A0A3Q3G6T0"/>
<feature type="coiled-coil region" evidence="1">
    <location>
        <begin position="334"/>
        <end position="368"/>
    </location>
</feature>
<proteinExistence type="predicted"/>
<sequence>MDELVEKASACFLWSNGKHTQQAYNLYQHLSSLFICVCFLYRTKKAPPCNIHFDFVLDASADLWHSTPVKKVTFLSSSDLSSSTIQRQRRELQLLMAELKDRDRELNTMAASHRKQLQAWEQDRQMMLTLKQRCARLDDELQKRNEVIRVLTKRVWVVEAREEEVQKELSAARDQLCELEQKQQHVSQRCEDFEEKNQSLNSTLMALSTQVGSLQVREEELRSMLKLKDKDVNEASGQIVELTGRLRDLETSLTESRSRESKLLRDSEENKRRHKEASSINIYNLCFRHIFCIDHISALNATCNARLSPGEGDCWKDELLELARSKQERTMSELRCLRQVCDNQRNDLQLLQSNLESARDNLRERANHGLPAR</sequence>
<evidence type="ECO:0000313" key="2">
    <source>
        <dbReference type="Ensembl" id="ENSLBEP00000028572.1"/>
    </source>
</evidence>